<comment type="function">
    <text evidence="1">Catalyzes the reversible oxidation of 3-phospho-D-glycerate to 3-phosphonooxypyruvate, the first step of the phosphorylated L-serine biosynthesis pathway. Also catalyzes the reversible oxidation of 2-hydroxyglutarate to 2-oxoglutarate.</text>
</comment>
<comment type="pathway">
    <text evidence="2 11">Amino-acid biosynthesis; L-serine biosynthesis; L-serine from 3-phospho-D-glycerate: step 1/3.</text>
</comment>
<dbReference type="InterPro" id="IPR045626">
    <property type="entry name" value="PGDH_ASB_dom"/>
</dbReference>
<dbReference type="Gene3D" id="3.30.1330.90">
    <property type="entry name" value="D-3-phosphoglycerate dehydrogenase, domain 3"/>
    <property type="match status" value="1"/>
</dbReference>
<dbReference type="SUPFAM" id="SSF51735">
    <property type="entry name" value="NAD(P)-binding Rossmann-fold domains"/>
    <property type="match status" value="1"/>
</dbReference>
<evidence type="ECO:0000256" key="2">
    <source>
        <dbReference type="ARBA" id="ARBA00005216"/>
    </source>
</evidence>
<evidence type="ECO:0000256" key="5">
    <source>
        <dbReference type="ARBA" id="ARBA00022605"/>
    </source>
</evidence>
<evidence type="ECO:0000313" key="14">
    <source>
        <dbReference type="Proteomes" id="UP000077412"/>
    </source>
</evidence>
<evidence type="ECO:0000256" key="7">
    <source>
        <dbReference type="ARBA" id="ARBA00023027"/>
    </source>
</evidence>
<evidence type="ECO:0000259" key="12">
    <source>
        <dbReference type="PROSITE" id="PS51671"/>
    </source>
</evidence>
<dbReference type="InterPro" id="IPR029009">
    <property type="entry name" value="ASB_dom_sf"/>
</dbReference>
<keyword evidence="5 11" id="KW-0028">Amino-acid biosynthesis</keyword>
<dbReference type="PROSITE" id="PS00671">
    <property type="entry name" value="D_2_HYDROXYACID_DH_3"/>
    <property type="match status" value="1"/>
</dbReference>
<dbReference type="NCBIfam" id="TIGR01327">
    <property type="entry name" value="PGDH"/>
    <property type="match status" value="1"/>
</dbReference>
<keyword evidence="14" id="KW-1185">Reference proteome</keyword>
<dbReference type="InterPro" id="IPR006236">
    <property type="entry name" value="PGDH"/>
</dbReference>
<evidence type="ECO:0000256" key="3">
    <source>
        <dbReference type="ARBA" id="ARBA00005854"/>
    </source>
</evidence>
<dbReference type="GO" id="GO:0051287">
    <property type="term" value="F:NAD binding"/>
    <property type="evidence" value="ECO:0007669"/>
    <property type="project" value="UniProtKB-UniRule"/>
</dbReference>
<dbReference type="SUPFAM" id="SSF143548">
    <property type="entry name" value="Serine metabolism enzymes domain"/>
    <property type="match status" value="1"/>
</dbReference>
<dbReference type="PANTHER" id="PTHR42789">
    <property type="entry name" value="D-ISOMER SPECIFIC 2-HYDROXYACID DEHYDROGENASE FAMILY PROTEIN (AFU_ORTHOLOGUE AFUA_6G10090)"/>
    <property type="match status" value="1"/>
</dbReference>
<dbReference type="InterPro" id="IPR002912">
    <property type="entry name" value="ACT_dom"/>
</dbReference>
<dbReference type="InterPro" id="IPR006140">
    <property type="entry name" value="D-isomer_DH_NAD-bd"/>
</dbReference>
<evidence type="ECO:0000313" key="13">
    <source>
        <dbReference type="EMBL" id="ANX12739.1"/>
    </source>
</evidence>
<dbReference type="FunFam" id="3.30.70.260:FF:000008">
    <property type="entry name" value="D-3-phosphoglycerate dehydrogenase, chloroplastic"/>
    <property type="match status" value="1"/>
</dbReference>
<evidence type="ECO:0000256" key="6">
    <source>
        <dbReference type="ARBA" id="ARBA00023002"/>
    </source>
</evidence>
<evidence type="ECO:0000256" key="9">
    <source>
        <dbReference type="ARBA" id="ARBA00048126"/>
    </source>
</evidence>
<dbReference type="Gene3D" id="3.30.70.260">
    <property type="match status" value="1"/>
</dbReference>
<dbReference type="STRING" id="255247.ABE41_012025"/>
<reference evidence="13 14" key="1">
    <citation type="submission" date="2016-08" db="EMBL/GenBank/DDBJ databases">
        <title>Complete genome sequence of Fictibacillus arsenicus G25-54, a strain with toxicity to nematodes and a potential arsenic-resistance activity.</title>
        <authorList>
            <person name="Zheng Z."/>
        </authorList>
    </citation>
    <scope>NUCLEOTIDE SEQUENCE [LARGE SCALE GENOMIC DNA]</scope>
    <source>
        <strain evidence="13 14">G25-54</strain>
    </source>
</reference>
<evidence type="ECO:0000256" key="1">
    <source>
        <dbReference type="ARBA" id="ARBA00003800"/>
    </source>
</evidence>
<dbReference type="InterPro" id="IPR045865">
    <property type="entry name" value="ACT-like_dom_sf"/>
</dbReference>
<dbReference type="AlphaFoldDB" id="A0A1B1Z5W9"/>
<dbReference type="InterPro" id="IPR050857">
    <property type="entry name" value="D-2-hydroxyacid_DH"/>
</dbReference>
<keyword evidence="7 11" id="KW-0520">NAD</keyword>
<comment type="catalytic activity">
    <reaction evidence="9">
        <text>(R)-2-hydroxyglutarate + NAD(+) = 2-oxoglutarate + NADH + H(+)</text>
        <dbReference type="Rhea" id="RHEA:49612"/>
        <dbReference type="ChEBI" id="CHEBI:15378"/>
        <dbReference type="ChEBI" id="CHEBI:15801"/>
        <dbReference type="ChEBI" id="CHEBI:16810"/>
        <dbReference type="ChEBI" id="CHEBI:57540"/>
        <dbReference type="ChEBI" id="CHEBI:57945"/>
        <dbReference type="EC" id="1.1.1.399"/>
    </reaction>
</comment>
<dbReference type="OrthoDB" id="9805416at2"/>
<dbReference type="Proteomes" id="UP000077412">
    <property type="component" value="Chromosome"/>
</dbReference>
<comment type="catalytic activity">
    <reaction evidence="10 11">
        <text>(2R)-3-phosphoglycerate + NAD(+) = 3-phosphooxypyruvate + NADH + H(+)</text>
        <dbReference type="Rhea" id="RHEA:12641"/>
        <dbReference type="ChEBI" id="CHEBI:15378"/>
        <dbReference type="ChEBI" id="CHEBI:18110"/>
        <dbReference type="ChEBI" id="CHEBI:57540"/>
        <dbReference type="ChEBI" id="CHEBI:57945"/>
        <dbReference type="ChEBI" id="CHEBI:58272"/>
        <dbReference type="EC" id="1.1.1.95"/>
    </reaction>
</comment>
<dbReference type="Pfam" id="PF00389">
    <property type="entry name" value="2-Hacid_dh"/>
    <property type="match status" value="1"/>
</dbReference>
<gene>
    <name evidence="13" type="ORF">ABE41_012025</name>
</gene>
<dbReference type="CDD" id="cd12173">
    <property type="entry name" value="PGDH_4"/>
    <property type="match status" value="1"/>
</dbReference>
<dbReference type="PROSITE" id="PS00670">
    <property type="entry name" value="D_2_HYDROXYACID_DH_2"/>
    <property type="match status" value="1"/>
</dbReference>
<dbReference type="UniPathway" id="UPA00135">
    <property type="reaction ID" value="UER00196"/>
</dbReference>
<accession>A0A1B1Z5W9</accession>
<name>A0A1B1Z5W9_9BACL</name>
<comment type="similarity">
    <text evidence="3 11">Belongs to the D-isomer specific 2-hydroxyacid dehydrogenase family.</text>
</comment>
<dbReference type="PROSITE" id="PS00065">
    <property type="entry name" value="D_2_HYDROXYACID_DH_1"/>
    <property type="match status" value="1"/>
</dbReference>
<sequence>MQLIKNSRGGNVTATVLVCDGITSDGIEPLVRLEGIELIFGKIDDIEDPEMIEGIMVRSATKITESVLERFSGLKIIARAGVGVDNIDLTAATKKGVLVVNAPEGNTISTAEHTWAMMMSLVRNIPQANQSVKIGEWDRKKYTGQELYQKTLGIIGMGRIGSELAKRAKSFSMNVLVFDPYFSLEKQKELSVTSVDLDTLIQQSDIITVHTPLTKDTRKLLNHDNLKNTKKGAYLLNCARGGIIDEEALLHYLNTGHLSGCALDVFEQEPPINRSLIEHPNVIVTPHIAASTIQAQKNVAYMASDEIKSFILNKPLKHAVNFPSLSKDTYEKLIAYYDFSHVLGSFTTQFFKEPVTEISIGYGGSLSETDTTSLTRSFLCGFLKTRLGRPVNDVNSMVAANERGIVVGEKRGTDDYGYPNIIHVKVTGQNHTFTLSATLVKGFGGRIIQLNGYTVDFVPQGSLLYIEHRDTPGIIGKVGAFLGERKINIATMHVGRKSAGGEAMMVLTFDSQLPEEIQKELVNIEDLLVCKPLDL</sequence>
<dbReference type="GO" id="GO:0004617">
    <property type="term" value="F:phosphoglycerate dehydrogenase activity"/>
    <property type="evidence" value="ECO:0007669"/>
    <property type="project" value="UniProtKB-UniRule"/>
</dbReference>
<dbReference type="PROSITE" id="PS51671">
    <property type="entry name" value="ACT"/>
    <property type="match status" value="1"/>
</dbReference>
<organism evidence="13 14">
    <name type="scientific">Fictibacillus arsenicus</name>
    <dbReference type="NCBI Taxonomy" id="255247"/>
    <lineage>
        <taxon>Bacteria</taxon>
        <taxon>Bacillati</taxon>
        <taxon>Bacillota</taxon>
        <taxon>Bacilli</taxon>
        <taxon>Bacillales</taxon>
        <taxon>Fictibacillaceae</taxon>
        <taxon>Fictibacillus</taxon>
    </lineage>
</organism>
<dbReference type="Gene3D" id="3.40.50.720">
    <property type="entry name" value="NAD(P)-binding Rossmann-like Domain"/>
    <property type="match status" value="2"/>
</dbReference>
<dbReference type="EC" id="1.1.1.95" evidence="11"/>
<dbReference type="SUPFAM" id="SSF55021">
    <property type="entry name" value="ACT-like"/>
    <property type="match status" value="1"/>
</dbReference>
<dbReference type="EMBL" id="CP016761">
    <property type="protein sequence ID" value="ANX12739.1"/>
    <property type="molecule type" value="Genomic_DNA"/>
</dbReference>
<keyword evidence="8 11" id="KW-0718">Serine biosynthesis</keyword>
<dbReference type="Pfam" id="PF19304">
    <property type="entry name" value="PGDH_inter"/>
    <property type="match status" value="1"/>
</dbReference>
<proteinExistence type="inferred from homology"/>
<evidence type="ECO:0000256" key="10">
    <source>
        <dbReference type="ARBA" id="ARBA00048731"/>
    </source>
</evidence>
<dbReference type="CDD" id="cd04902">
    <property type="entry name" value="ACT_3PGDH-xct"/>
    <property type="match status" value="1"/>
</dbReference>
<dbReference type="InterPro" id="IPR029753">
    <property type="entry name" value="D-isomer_DH_CS"/>
</dbReference>
<dbReference type="InterPro" id="IPR006139">
    <property type="entry name" value="D-isomer_2_OHA_DH_cat_dom"/>
</dbReference>
<keyword evidence="6 11" id="KW-0560">Oxidoreductase</keyword>
<dbReference type="SUPFAM" id="SSF52283">
    <property type="entry name" value="Formate/glycerate dehydrogenase catalytic domain-like"/>
    <property type="match status" value="1"/>
</dbReference>
<dbReference type="KEGG" id="far:ABE41_012025"/>
<dbReference type="FunFam" id="3.40.50.720:FF:000021">
    <property type="entry name" value="D-3-phosphoglycerate dehydrogenase"/>
    <property type="match status" value="1"/>
</dbReference>
<evidence type="ECO:0000256" key="4">
    <source>
        <dbReference type="ARBA" id="ARBA00021582"/>
    </source>
</evidence>
<dbReference type="Pfam" id="PF01842">
    <property type="entry name" value="ACT"/>
    <property type="match status" value="1"/>
</dbReference>
<dbReference type="InterPro" id="IPR029752">
    <property type="entry name" value="D-isomer_DH_CS1"/>
</dbReference>
<evidence type="ECO:0000256" key="8">
    <source>
        <dbReference type="ARBA" id="ARBA00023299"/>
    </source>
</evidence>
<evidence type="ECO:0000256" key="11">
    <source>
        <dbReference type="RuleBase" id="RU363003"/>
    </source>
</evidence>
<feature type="domain" description="ACT" evidence="12">
    <location>
        <begin position="463"/>
        <end position="535"/>
    </location>
</feature>
<protein>
    <recommendedName>
        <fullName evidence="4 11">D-3-phosphoglycerate dehydrogenase</fullName>
        <ecNumber evidence="11">1.1.1.95</ecNumber>
    </recommendedName>
</protein>
<dbReference type="GO" id="GO:0006564">
    <property type="term" value="P:L-serine biosynthetic process"/>
    <property type="evidence" value="ECO:0007669"/>
    <property type="project" value="UniProtKB-UniRule"/>
</dbReference>
<dbReference type="PANTHER" id="PTHR42789:SF1">
    <property type="entry name" value="D-ISOMER SPECIFIC 2-HYDROXYACID DEHYDROGENASE FAMILY PROTEIN (AFU_ORTHOLOGUE AFUA_6G10090)"/>
    <property type="match status" value="1"/>
</dbReference>
<dbReference type="InterPro" id="IPR036291">
    <property type="entry name" value="NAD(P)-bd_dom_sf"/>
</dbReference>
<dbReference type="Pfam" id="PF02826">
    <property type="entry name" value="2-Hacid_dh_C"/>
    <property type="match status" value="1"/>
</dbReference>